<name>A0A6A6QBN9_9PEZI</name>
<dbReference type="Pfam" id="PF01425">
    <property type="entry name" value="Amidase"/>
    <property type="match status" value="1"/>
</dbReference>
<keyword evidence="2" id="KW-0378">Hydrolase</keyword>
<protein>
    <submittedName>
        <fullName evidence="6">Amidase</fullName>
    </submittedName>
</protein>
<dbReference type="SUPFAM" id="SSF75304">
    <property type="entry name" value="Amidase signature (AS) enzymes"/>
    <property type="match status" value="1"/>
</dbReference>
<feature type="binding site" evidence="4">
    <location>
        <begin position="243"/>
        <end position="246"/>
    </location>
    <ligand>
        <name>substrate</name>
    </ligand>
</feature>
<evidence type="ECO:0000313" key="7">
    <source>
        <dbReference type="Proteomes" id="UP000799750"/>
    </source>
</evidence>
<dbReference type="EMBL" id="MU004198">
    <property type="protein sequence ID" value="KAF2489815.1"/>
    <property type="molecule type" value="Genomic_DNA"/>
</dbReference>
<organism evidence="6 7">
    <name type="scientific">Lophium mytilinum</name>
    <dbReference type="NCBI Taxonomy" id="390894"/>
    <lineage>
        <taxon>Eukaryota</taxon>
        <taxon>Fungi</taxon>
        <taxon>Dikarya</taxon>
        <taxon>Ascomycota</taxon>
        <taxon>Pezizomycotina</taxon>
        <taxon>Dothideomycetes</taxon>
        <taxon>Pleosporomycetidae</taxon>
        <taxon>Mytilinidiales</taxon>
        <taxon>Mytilinidiaceae</taxon>
        <taxon>Lophium</taxon>
    </lineage>
</organism>
<dbReference type="Proteomes" id="UP000799750">
    <property type="component" value="Unassembled WGS sequence"/>
</dbReference>
<proteinExistence type="inferred from homology"/>
<dbReference type="InterPro" id="IPR036928">
    <property type="entry name" value="AS_sf"/>
</dbReference>
<dbReference type="PANTHER" id="PTHR46072:SF8">
    <property type="entry name" value="AMIDASE DOMAIN-CONTAINING PROTEIN"/>
    <property type="match status" value="1"/>
</dbReference>
<evidence type="ECO:0000256" key="3">
    <source>
        <dbReference type="PIRSR" id="PIRSR001221-1"/>
    </source>
</evidence>
<feature type="active site" description="Charge relay system" evidence="3">
    <location>
        <position position="222"/>
    </location>
</feature>
<gene>
    <name evidence="6" type="ORF">BU16DRAFT_531262</name>
</gene>
<evidence type="ECO:0000256" key="4">
    <source>
        <dbReference type="PIRSR" id="PIRSR001221-2"/>
    </source>
</evidence>
<keyword evidence="7" id="KW-1185">Reference proteome</keyword>
<evidence type="ECO:0000313" key="6">
    <source>
        <dbReference type="EMBL" id="KAF2489815.1"/>
    </source>
</evidence>
<evidence type="ECO:0000256" key="1">
    <source>
        <dbReference type="ARBA" id="ARBA00009199"/>
    </source>
</evidence>
<feature type="domain" description="Amidase" evidence="5">
    <location>
        <begin position="82"/>
        <end position="548"/>
    </location>
</feature>
<dbReference type="PIRSF" id="PIRSF001221">
    <property type="entry name" value="Amidase_fungi"/>
    <property type="match status" value="1"/>
</dbReference>
<dbReference type="PANTHER" id="PTHR46072">
    <property type="entry name" value="AMIDASE-RELATED-RELATED"/>
    <property type="match status" value="1"/>
</dbReference>
<reference evidence="6" key="1">
    <citation type="journal article" date="2020" name="Stud. Mycol.">
        <title>101 Dothideomycetes genomes: a test case for predicting lifestyles and emergence of pathogens.</title>
        <authorList>
            <person name="Haridas S."/>
            <person name="Albert R."/>
            <person name="Binder M."/>
            <person name="Bloem J."/>
            <person name="Labutti K."/>
            <person name="Salamov A."/>
            <person name="Andreopoulos B."/>
            <person name="Baker S."/>
            <person name="Barry K."/>
            <person name="Bills G."/>
            <person name="Bluhm B."/>
            <person name="Cannon C."/>
            <person name="Castanera R."/>
            <person name="Culley D."/>
            <person name="Daum C."/>
            <person name="Ezra D."/>
            <person name="Gonzalez J."/>
            <person name="Henrissat B."/>
            <person name="Kuo A."/>
            <person name="Liang C."/>
            <person name="Lipzen A."/>
            <person name="Lutzoni F."/>
            <person name="Magnuson J."/>
            <person name="Mondo S."/>
            <person name="Nolan M."/>
            <person name="Ohm R."/>
            <person name="Pangilinan J."/>
            <person name="Park H.-J."/>
            <person name="Ramirez L."/>
            <person name="Alfaro M."/>
            <person name="Sun H."/>
            <person name="Tritt A."/>
            <person name="Yoshinaga Y."/>
            <person name="Zwiers L.-H."/>
            <person name="Turgeon B."/>
            <person name="Goodwin S."/>
            <person name="Spatafora J."/>
            <person name="Crous P."/>
            <person name="Grigoriev I."/>
        </authorList>
    </citation>
    <scope>NUCLEOTIDE SEQUENCE</scope>
    <source>
        <strain evidence="6">CBS 269.34</strain>
    </source>
</reference>
<feature type="active site" description="Acyl-ester intermediate" evidence="3">
    <location>
        <position position="246"/>
    </location>
</feature>
<feature type="active site" description="Charge relay system" evidence="3">
    <location>
        <position position="138"/>
    </location>
</feature>
<dbReference type="InterPro" id="IPR023631">
    <property type="entry name" value="Amidase_dom"/>
</dbReference>
<evidence type="ECO:0000256" key="2">
    <source>
        <dbReference type="ARBA" id="ARBA00022801"/>
    </source>
</evidence>
<dbReference type="OrthoDB" id="6428749at2759"/>
<dbReference type="AlphaFoldDB" id="A0A6A6QBN9"/>
<feature type="binding site" evidence="4">
    <location>
        <position position="196"/>
    </location>
    <ligand>
        <name>substrate</name>
    </ligand>
</feature>
<sequence>MTRMTTTVPWQDQAQKKRADTWSKIPREWLLDDQVMSEAKSRRKLTGKFIENLLAANEQKITALDSLQLVSCMLNKTFSAEEVATAFCKRAAVAHQLNNCLHEIFFDQALQRARELDQHYAKTGSVLGPLHGLPVSLKDQFHVKGVETTMGYVGWIGTYEGKRGTGKELNSNSQLVDELLSLGAVLYCKTSLPQTLLLGETHNNVNGYTMNPVNQLVSCGGSSGGEAALQALRGSTLGVGTDIGGSVRIPAAFCGTYSIKPTTTRLSYKDVANSNPGQTNIPSSIGLMGITLPSLRLLMTAILSTQPWLRDPDVVPLPWRGDHEYVKASRPLCFGIMATDGVVMPHPPILRGMRLVKEAIEKAGHKTIPWEPPSHAEATNIHSDFMSCDGGANIFAQLRLSKEPVVEEKKHDLGNGPVPPLPLLDFQRSCLRRKAYRASYAAYWNSTQEKTSTGHPVDAVIMPVAPTAAVLPGRYRHFGYTVINNLLDSSCVCIPVTHADKNVDIFDHDYKPKNETDRLNWEGYDVDKYDGAPVGVQVVGRVLQEEWTLSVAETVVDALSEVHQGP</sequence>
<dbReference type="Gene3D" id="3.90.1300.10">
    <property type="entry name" value="Amidase signature (AS) domain"/>
    <property type="match status" value="1"/>
</dbReference>
<feature type="binding site" evidence="4">
    <location>
        <position position="222"/>
    </location>
    <ligand>
        <name>substrate</name>
    </ligand>
</feature>
<evidence type="ECO:0000259" key="5">
    <source>
        <dbReference type="Pfam" id="PF01425"/>
    </source>
</evidence>
<accession>A0A6A6QBN9</accession>
<comment type="similarity">
    <text evidence="1">Belongs to the amidase family.</text>
</comment>
<dbReference type="GO" id="GO:0016787">
    <property type="term" value="F:hydrolase activity"/>
    <property type="evidence" value="ECO:0007669"/>
    <property type="project" value="UniProtKB-KW"/>
</dbReference>